<feature type="compositionally biased region" description="Acidic residues" evidence="1">
    <location>
        <begin position="482"/>
        <end position="500"/>
    </location>
</feature>
<dbReference type="EMBL" id="KZ819298">
    <property type="protein sequence ID" value="PWN96670.1"/>
    <property type="molecule type" value="Genomic_DNA"/>
</dbReference>
<feature type="region of interest" description="Disordered" evidence="1">
    <location>
        <begin position="479"/>
        <end position="609"/>
    </location>
</feature>
<feature type="compositionally biased region" description="Low complexity" evidence="1">
    <location>
        <begin position="570"/>
        <end position="601"/>
    </location>
</feature>
<feature type="compositionally biased region" description="Gly residues" evidence="1">
    <location>
        <begin position="86"/>
        <end position="95"/>
    </location>
</feature>
<dbReference type="Pfam" id="PF10303">
    <property type="entry name" value="DUF2408"/>
    <property type="match status" value="1"/>
</dbReference>
<accession>A0A316Z4K3</accession>
<dbReference type="InterPro" id="IPR018810">
    <property type="entry name" value="UPF0662"/>
</dbReference>
<feature type="region of interest" description="Disordered" evidence="1">
    <location>
        <begin position="70"/>
        <end position="98"/>
    </location>
</feature>
<protein>
    <submittedName>
        <fullName evidence="2">Uncharacterized protein</fullName>
    </submittedName>
</protein>
<dbReference type="Proteomes" id="UP000245946">
    <property type="component" value="Unassembled WGS sequence"/>
</dbReference>
<organism evidence="2 3">
    <name type="scientific">Tilletiopsis washingtonensis</name>
    <dbReference type="NCBI Taxonomy" id="58919"/>
    <lineage>
        <taxon>Eukaryota</taxon>
        <taxon>Fungi</taxon>
        <taxon>Dikarya</taxon>
        <taxon>Basidiomycota</taxon>
        <taxon>Ustilaginomycotina</taxon>
        <taxon>Exobasidiomycetes</taxon>
        <taxon>Entylomatales</taxon>
        <taxon>Entylomatales incertae sedis</taxon>
        <taxon>Tilletiopsis</taxon>
    </lineage>
</organism>
<feature type="compositionally biased region" description="Low complexity" evidence="1">
    <location>
        <begin position="545"/>
        <end position="563"/>
    </location>
</feature>
<reference evidence="2 3" key="1">
    <citation type="journal article" date="2018" name="Mol. Biol. Evol.">
        <title>Broad Genomic Sampling Reveals a Smut Pathogenic Ancestry of the Fungal Clade Ustilaginomycotina.</title>
        <authorList>
            <person name="Kijpornyongpan T."/>
            <person name="Mondo S.J."/>
            <person name="Barry K."/>
            <person name="Sandor L."/>
            <person name="Lee J."/>
            <person name="Lipzen A."/>
            <person name="Pangilinan J."/>
            <person name="LaButti K."/>
            <person name="Hainaut M."/>
            <person name="Henrissat B."/>
            <person name="Grigoriev I.V."/>
            <person name="Spatafora J.W."/>
            <person name="Aime M.C."/>
        </authorList>
    </citation>
    <scope>NUCLEOTIDE SEQUENCE [LARGE SCALE GENOMIC DNA]</scope>
    <source>
        <strain evidence="2 3">MCA 4186</strain>
    </source>
</reference>
<sequence length="660" mass="71213">MSGGSRHMSAIPAEELPILEALIGIRNRLTALKKDSSEYIRPQDVQHLYKEVIKQVTRLNTVRDEALASDPSLAEGLRTSASSSSRGGGEPGGSGEVDTAALQSTNRVDTTLNDVFSLLSLFFLTIGKSRETPATFSQLGCMKQLLDHLAESGIYTEGDLQPFSKRLTELRAIVKRDADAGKHPVQLTKLMMRKLEGCEKVLRTLEGTLSVLSVELVPIHQRLVSVRRQIAAAAATPKLPRQEIKTLQEELRKIDSKRVDGKFLGPGGSSVPAGQAILVGILEDCFEICHDITVRNDQVPMTLQPIYDRLSEIKGQLEHLVLTHRWTLRETDLWNYQVTLKEIDRLRVDGKFVDSEGKQPEGQLVLLYLLRRCYGLIYRLVASSEPISEELMPISNKLSTVSKCLKEVSKYGGPFTMRDLYPYRLALHQIDGMRRPVLDAEGNDTGVKKWLGRDNTVPEGQAILRAQFEEVEQTINEMLNREEEDDDDDEDEDEDDEDWEGSAASGDVSESGSLDSRSVGEAFSNDASSPAPYDHSNPFASAGTSGLVSPASAALAAAHAATTSPPPPSASQVAASLAAGPRLAPASSVLPPGAAPLAVPSTLAPRAPSDIPVLAGLTAREGEPAAVPAVGSLPPEGATSIEMLQAQLAKAGMQDSASPP</sequence>
<evidence type="ECO:0000313" key="3">
    <source>
        <dbReference type="Proteomes" id="UP000245946"/>
    </source>
</evidence>
<dbReference type="GeneID" id="37270434"/>
<dbReference type="AlphaFoldDB" id="A0A316Z4K3"/>
<dbReference type="RefSeq" id="XP_025596949.1">
    <property type="nucleotide sequence ID" value="XM_025742890.1"/>
</dbReference>
<name>A0A316Z4K3_9BASI</name>
<keyword evidence="3" id="KW-1185">Reference proteome</keyword>
<dbReference type="PANTHER" id="PTHR28086:SF1">
    <property type="entry name" value="CU(2+) SUPPRESSING AND BLEOMYCIN SENSITIVE PROTEIN 1"/>
    <property type="match status" value="1"/>
</dbReference>
<proteinExistence type="predicted"/>
<dbReference type="STRING" id="58919.A0A316Z4K3"/>
<evidence type="ECO:0000256" key="1">
    <source>
        <dbReference type="SAM" id="MobiDB-lite"/>
    </source>
</evidence>
<evidence type="ECO:0000313" key="2">
    <source>
        <dbReference type="EMBL" id="PWN96670.1"/>
    </source>
</evidence>
<dbReference type="GO" id="GO:0005737">
    <property type="term" value="C:cytoplasm"/>
    <property type="evidence" value="ECO:0007669"/>
    <property type="project" value="TreeGrafter"/>
</dbReference>
<dbReference type="GO" id="GO:0005634">
    <property type="term" value="C:nucleus"/>
    <property type="evidence" value="ECO:0007669"/>
    <property type="project" value="TreeGrafter"/>
</dbReference>
<gene>
    <name evidence="2" type="ORF">FA09DRAFT_331150</name>
</gene>
<dbReference type="PANTHER" id="PTHR28086">
    <property type="entry name" value="UPF0662 PROTEIN YPL260W"/>
    <property type="match status" value="1"/>
</dbReference>
<dbReference type="OrthoDB" id="2011986at2759"/>